<comment type="caution">
    <text evidence="7">The sequence shown here is derived from an EMBL/GenBank/DDBJ whole genome shotgun (WGS) entry which is preliminary data.</text>
</comment>
<protein>
    <recommendedName>
        <fullName evidence="9">Clarin-3</fullName>
    </recommendedName>
</protein>
<feature type="transmembrane region" description="Helical" evidence="6">
    <location>
        <begin position="104"/>
        <end position="129"/>
    </location>
</feature>
<evidence type="ECO:0000256" key="6">
    <source>
        <dbReference type="SAM" id="Phobius"/>
    </source>
</evidence>
<keyword evidence="5 6" id="KW-0472">Membrane</keyword>
<dbReference type="Proteomes" id="UP001159641">
    <property type="component" value="Unassembled WGS sequence"/>
</dbReference>
<name>A0AB34HSK0_ESCRO</name>
<evidence type="ECO:0000256" key="3">
    <source>
        <dbReference type="ARBA" id="ARBA00022692"/>
    </source>
</evidence>
<dbReference type="EMBL" id="JAIQCJ010000892">
    <property type="protein sequence ID" value="KAJ8794031.1"/>
    <property type="molecule type" value="Genomic_DNA"/>
</dbReference>
<keyword evidence="8" id="KW-1185">Reference proteome</keyword>
<dbReference type="GO" id="GO:0016020">
    <property type="term" value="C:membrane"/>
    <property type="evidence" value="ECO:0007669"/>
    <property type="project" value="UniProtKB-SubCell"/>
</dbReference>
<accession>A0AB34HSK0</accession>
<evidence type="ECO:0000256" key="4">
    <source>
        <dbReference type="ARBA" id="ARBA00022989"/>
    </source>
</evidence>
<evidence type="ECO:0008006" key="9">
    <source>
        <dbReference type="Google" id="ProtNLM"/>
    </source>
</evidence>
<dbReference type="Pfam" id="PF25807">
    <property type="entry name" value="Clarin-2"/>
    <property type="match status" value="1"/>
</dbReference>
<gene>
    <name evidence="7" type="ORF">J1605_003441</name>
</gene>
<dbReference type="PANTHER" id="PTHR31548:SF3">
    <property type="entry name" value="CLARIN-3"/>
    <property type="match status" value="1"/>
</dbReference>
<dbReference type="InterPro" id="IPR026748">
    <property type="entry name" value="Clarin"/>
</dbReference>
<dbReference type="GO" id="GO:0007605">
    <property type="term" value="P:sensory perception of sound"/>
    <property type="evidence" value="ECO:0007669"/>
    <property type="project" value="UniProtKB-ARBA"/>
</dbReference>
<evidence type="ECO:0000256" key="2">
    <source>
        <dbReference type="ARBA" id="ARBA00005787"/>
    </source>
</evidence>
<organism evidence="7 8">
    <name type="scientific">Eschrichtius robustus</name>
    <name type="common">California gray whale</name>
    <name type="synonym">Eschrichtius gibbosus</name>
    <dbReference type="NCBI Taxonomy" id="9764"/>
    <lineage>
        <taxon>Eukaryota</taxon>
        <taxon>Metazoa</taxon>
        <taxon>Chordata</taxon>
        <taxon>Craniata</taxon>
        <taxon>Vertebrata</taxon>
        <taxon>Euteleostomi</taxon>
        <taxon>Mammalia</taxon>
        <taxon>Eutheria</taxon>
        <taxon>Laurasiatheria</taxon>
        <taxon>Artiodactyla</taxon>
        <taxon>Whippomorpha</taxon>
        <taxon>Cetacea</taxon>
        <taxon>Mysticeti</taxon>
        <taxon>Eschrichtiidae</taxon>
        <taxon>Eschrichtius</taxon>
    </lineage>
</organism>
<feature type="transmembrane region" description="Helical" evidence="6">
    <location>
        <begin position="78"/>
        <end position="97"/>
    </location>
</feature>
<reference evidence="7 8" key="1">
    <citation type="submission" date="2022-11" db="EMBL/GenBank/DDBJ databases">
        <title>Whole genome sequence of Eschrichtius robustus ER-17-0199.</title>
        <authorList>
            <person name="Bruniche-Olsen A."/>
            <person name="Black A.N."/>
            <person name="Fields C.J."/>
            <person name="Walden K."/>
            <person name="Dewoody J.A."/>
        </authorList>
    </citation>
    <scope>NUCLEOTIDE SEQUENCE [LARGE SCALE GENOMIC DNA]</scope>
    <source>
        <strain evidence="7">ER-17-0199</strain>
        <tissue evidence="7">Blubber</tissue>
    </source>
</reference>
<feature type="transmembrane region" description="Helical" evidence="6">
    <location>
        <begin position="7"/>
        <end position="29"/>
    </location>
</feature>
<evidence type="ECO:0000256" key="1">
    <source>
        <dbReference type="ARBA" id="ARBA00004141"/>
    </source>
</evidence>
<dbReference type="PANTHER" id="PTHR31548">
    <property type="entry name" value="CLARIN"/>
    <property type="match status" value="1"/>
</dbReference>
<evidence type="ECO:0000256" key="5">
    <source>
        <dbReference type="ARBA" id="ARBA00023136"/>
    </source>
</evidence>
<evidence type="ECO:0000313" key="7">
    <source>
        <dbReference type="EMBL" id="KAJ8794031.1"/>
    </source>
</evidence>
<evidence type="ECO:0000313" key="8">
    <source>
        <dbReference type="Proteomes" id="UP001159641"/>
    </source>
</evidence>
<keyword evidence="4 6" id="KW-1133">Transmembrane helix</keyword>
<comment type="similarity">
    <text evidence="2">Belongs to the clarin family.</text>
</comment>
<dbReference type="AlphaFoldDB" id="A0AB34HSK0"/>
<proteinExistence type="inferred from homology"/>
<keyword evidence="3 6" id="KW-0812">Transmembrane</keyword>
<comment type="subcellular location">
    <subcellularLocation>
        <location evidence="1">Membrane</location>
        <topology evidence="1">Multi-pass membrane protein</topology>
    </subcellularLocation>
</comment>
<sequence length="306" mass="32631">MPTATKSLMFLSSFVTSLGASIVICSILTTQEWIHSTLVISDTSSNGSVIITYGLFRGKSIQELNHGLAESDKNFEELVFAFGATCLPNIALVLGTLNNSSPKTLHLVVILFLVLSLLTSLLSSGFTFYNTVSNPYQTFLGPMGVYTWSGLSGEYRPRRRALCLRPPASLSHTWTHTAILTLAGAGGRRGPCAVAPSGAVLRTNTQLLGEGSPGCSPGWCECVNTSTEAIFKLMVEEMCEPVPAQHGYKGEPCNSLIKQAQFITIMHHNDGNLGSPGQACTMATSHAHPPALSVWCQAGIATSTHN</sequence>